<dbReference type="InterPro" id="IPR027417">
    <property type="entry name" value="P-loop_NTPase"/>
</dbReference>
<evidence type="ECO:0000313" key="6">
    <source>
        <dbReference type="Proteomes" id="UP000288279"/>
    </source>
</evidence>
<dbReference type="InterPro" id="IPR025158">
    <property type="entry name" value="Mg_chelat-rel_C"/>
</dbReference>
<feature type="domain" description="AAA+ ATPase" evidence="4">
    <location>
        <begin position="214"/>
        <end position="381"/>
    </location>
</feature>
<dbReference type="Gene3D" id="3.30.230.10">
    <property type="match status" value="1"/>
</dbReference>
<dbReference type="PANTHER" id="PTHR32039:SF7">
    <property type="entry name" value="COMPETENCE PROTEIN COMM"/>
    <property type="match status" value="1"/>
</dbReference>
<gene>
    <name evidence="5" type="ORF">CWI83_08070</name>
</gene>
<dbReference type="GO" id="GO:0008233">
    <property type="term" value="F:peptidase activity"/>
    <property type="evidence" value="ECO:0007669"/>
    <property type="project" value="UniProtKB-KW"/>
</dbReference>
<dbReference type="InterPro" id="IPR014721">
    <property type="entry name" value="Ribsml_uS5_D2-typ_fold_subgr"/>
</dbReference>
<protein>
    <submittedName>
        <fullName evidence="5">ATP-dependent protease</fullName>
    </submittedName>
</protein>
<keyword evidence="5" id="KW-0378">Hydrolase</keyword>
<dbReference type="GO" id="GO:0006508">
    <property type="term" value="P:proteolysis"/>
    <property type="evidence" value="ECO:0007669"/>
    <property type="project" value="UniProtKB-KW"/>
</dbReference>
<dbReference type="RefSeq" id="WP_126828328.1">
    <property type="nucleotide sequence ID" value="NZ_PIQG01000004.1"/>
</dbReference>
<dbReference type="GO" id="GO:0005524">
    <property type="term" value="F:ATP binding"/>
    <property type="evidence" value="ECO:0007669"/>
    <property type="project" value="UniProtKB-KW"/>
</dbReference>
<dbReference type="NCBIfam" id="TIGR00368">
    <property type="entry name" value="YifB family Mg chelatase-like AAA ATPase"/>
    <property type="match status" value="1"/>
</dbReference>
<sequence>MAIARVYTRAINGVDAPQVTVEVCLAKGLPAFSMVGLPQAGVREARDRVRSALLASGYDFPRGKKITVNLAPADLPKHGARYDLAIAIGILAAAGTVSEGKVISREFYGELTLTGELAAVAGVLPALIACRSDGREAVIPLENAHEARLLRQQQAVAAVSLRDVVEHLTGPHPLPLLEPSLTTPADSSSENPLDIADVVGQEQAKRALLLAAAGGHHLLFVGPPGTGKTMLAQRLIGLLPALSEQEGIEVAAIRSIAAIGHGQTATQTETWWQRQVRAPHHSCSAAALVGGGNPPRPGEISLAHHGLLFLDELPEFSRHVLDSLREPLESGWVSISRAGHQLTFPARFQLLVALNPSPCGHFDGDLQSARATPDQIMKYLNRISGPLLDRIDMQVTVPRQPELLQQQLTEAPEPITPTWRAWVKQSRTRQLERQGCLNHELSGASLSTHCHLAAHEHQFLVAAIEKFGLSHRAYHRILRLSRTIADLVESPKIEREHIAEALSYRALDRLLQQLQKL</sequence>
<evidence type="ECO:0000256" key="1">
    <source>
        <dbReference type="ARBA" id="ARBA00006354"/>
    </source>
</evidence>
<keyword evidence="2" id="KW-0547">Nucleotide-binding</keyword>
<dbReference type="SUPFAM" id="SSF54211">
    <property type="entry name" value="Ribosomal protein S5 domain 2-like"/>
    <property type="match status" value="1"/>
</dbReference>
<dbReference type="Pfam" id="PF01078">
    <property type="entry name" value="Mg_chelatase"/>
    <property type="match status" value="1"/>
</dbReference>
<dbReference type="PANTHER" id="PTHR32039">
    <property type="entry name" value="MAGNESIUM-CHELATASE SUBUNIT CHLI"/>
    <property type="match status" value="1"/>
</dbReference>
<dbReference type="Pfam" id="PF13335">
    <property type="entry name" value="Mg_chelatase_C"/>
    <property type="match status" value="1"/>
</dbReference>
<dbReference type="PRINTS" id="PR01657">
    <property type="entry name" value="MCMFAMILY"/>
</dbReference>
<dbReference type="SMART" id="SM00382">
    <property type="entry name" value="AAA"/>
    <property type="match status" value="1"/>
</dbReference>
<dbReference type="InterPro" id="IPR004482">
    <property type="entry name" value="Mg_chelat-rel"/>
</dbReference>
<dbReference type="InterPro" id="IPR003593">
    <property type="entry name" value="AAA+_ATPase"/>
</dbReference>
<reference evidence="5 6" key="1">
    <citation type="journal article" date="2011" name="Front. Microbiol.">
        <title>Genomic signatures of strain selection and enhancement in Bacillus atrophaeus var. globigii, a historical biowarfare simulant.</title>
        <authorList>
            <person name="Gibbons H.S."/>
            <person name="Broomall S.M."/>
            <person name="McNew L.A."/>
            <person name="Daligault H."/>
            <person name="Chapman C."/>
            <person name="Bruce D."/>
            <person name="Karavis M."/>
            <person name="Krepps M."/>
            <person name="McGregor P.A."/>
            <person name="Hong C."/>
            <person name="Park K.H."/>
            <person name="Akmal A."/>
            <person name="Feldman A."/>
            <person name="Lin J.S."/>
            <person name="Chang W.E."/>
            <person name="Higgs B.W."/>
            <person name="Demirev P."/>
            <person name="Lindquist J."/>
            <person name="Liem A."/>
            <person name="Fochler E."/>
            <person name="Read T.D."/>
            <person name="Tapia R."/>
            <person name="Johnson S."/>
            <person name="Bishop-Lilly K.A."/>
            <person name="Detter C."/>
            <person name="Han C."/>
            <person name="Sozhamannan S."/>
            <person name="Rosenzweig C.N."/>
            <person name="Skowronski E.W."/>
        </authorList>
    </citation>
    <scope>NUCLEOTIDE SEQUENCE [LARGE SCALE GENOMIC DNA]</scope>
    <source>
        <strain evidence="5 6">PIT1</strain>
    </source>
</reference>
<evidence type="ECO:0000256" key="2">
    <source>
        <dbReference type="ARBA" id="ARBA00022741"/>
    </source>
</evidence>
<keyword evidence="3" id="KW-0067">ATP-binding</keyword>
<dbReference type="SUPFAM" id="SSF52540">
    <property type="entry name" value="P-loop containing nucleoside triphosphate hydrolases"/>
    <property type="match status" value="1"/>
</dbReference>
<keyword evidence="6" id="KW-1185">Reference proteome</keyword>
<dbReference type="InterPro" id="IPR045006">
    <property type="entry name" value="CHLI-like"/>
</dbReference>
<proteinExistence type="inferred from homology"/>
<dbReference type="EMBL" id="PIQG01000004">
    <property type="protein sequence ID" value="RUO76526.1"/>
    <property type="molecule type" value="Genomic_DNA"/>
</dbReference>
<dbReference type="AlphaFoldDB" id="A0A432ZEY8"/>
<dbReference type="Pfam" id="PF13541">
    <property type="entry name" value="ChlI"/>
    <property type="match status" value="1"/>
</dbReference>
<dbReference type="InterPro" id="IPR001208">
    <property type="entry name" value="MCM_dom"/>
</dbReference>
<dbReference type="Proteomes" id="UP000288279">
    <property type="component" value="Unassembled WGS sequence"/>
</dbReference>
<dbReference type="InterPro" id="IPR000523">
    <property type="entry name" value="Mg_chelatse_chII-like_cat_dom"/>
</dbReference>
<evidence type="ECO:0000256" key="3">
    <source>
        <dbReference type="ARBA" id="ARBA00022840"/>
    </source>
</evidence>
<comment type="similarity">
    <text evidence="1">Belongs to the Mg-chelatase subunits D/I family. ComM subfamily.</text>
</comment>
<evidence type="ECO:0000259" key="4">
    <source>
        <dbReference type="SMART" id="SM00382"/>
    </source>
</evidence>
<organism evidence="5 6">
    <name type="scientific">Pseudidiomarina taiwanensis</name>
    <dbReference type="NCBI Taxonomy" id="337250"/>
    <lineage>
        <taxon>Bacteria</taxon>
        <taxon>Pseudomonadati</taxon>
        <taxon>Pseudomonadota</taxon>
        <taxon>Gammaproteobacteria</taxon>
        <taxon>Alteromonadales</taxon>
        <taxon>Idiomarinaceae</taxon>
        <taxon>Pseudidiomarina</taxon>
    </lineage>
</organism>
<keyword evidence="5" id="KW-0645">Protease</keyword>
<dbReference type="OrthoDB" id="9813147at2"/>
<dbReference type="GO" id="GO:0003677">
    <property type="term" value="F:DNA binding"/>
    <property type="evidence" value="ECO:0007669"/>
    <property type="project" value="InterPro"/>
</dbReference>
<evidence type="ECO:0000313" key="5">
    <source>
        <dbReference type="EMBL" id="RUO76526.1"/>
    </source>
</evidence>
<accession>A0A432ZEY8</accession>
<dbReference type="NCBIfam" id="NF007365">
    <property type="entry name" value="PRK09862.1"/>
    <property type="match status" value="1"/>
</dbReference>
<comment type="caution">
    <text evidence="5">The sequence shown here is derived from an EMBL/GenBank/DDBJ whole genome shotgun (WGS) entry which is preliminary data.</text>
</comment>
<name>A0A432ZEY8_9GAMM</name>
<dbReference type="Gene3D" id="3.40.50.300">
    <property type="entry name" value="P-loop containing nucleotide triphosphate hydrolases"/>
    <property type="match status" value="1"/>
</dbReference>
<dbReference type="InterPro" id="IPR020568">
    <property type="entry name" value="Ribosomal_Su5_D2-typ_SF"/>
</dbReference>